<evidence type="ECO:0000313" key="2">
    <source>
        <dbReference type="EnsemblFungi" id="CEF87431"/>
    </source>
</evidence>
<dbReference type="VEuPathDB" id="FungiDB:FGRAMPH1_01G17377"/>
<sequence>MSGRLTQTKKPEATTYIGLLLGSAKDSDFGVGISLDLAEDEDPVMTVLPVEVEGGSGNR</sequence>
<keyword evidence="3" id="KW-1185">Reference proteome</keyword>
<evidence type="ECO:0000313" key="1">
    <source>
        <dbReference type="EMBL" id="CEF87431.1"/>
    </source>
</evidence>
<reference evidence="2 3" key="2">
    <citation type="journal article" date="2010" name="Nature">
        <title>Comparative genomics reveals mobile pathogenicity chromosomes in Fusarium.</title>
        <authorList>
            <person name="Ma L.J."/>
            <person name="van der Does H.C."/>
            <person name="Borkovich K.A."/>
            <person name="Coleman J.J."/>
            <person name="Daboussi M.J."/>
            <person name="Di Pietro A."/>
            <person name="Dufresne M."/>
            <person name="Freitag M."/>
            <person name="Grabherr M."/>
            <person name="Henrissat B."/>
            <person name="Houterman P.M."/>
            <person name="Kang S."/>
            <person name="Shim W.B."/>
            <person name="Woloshuk C."/>
            <person name="Xie X."/>
            <person name="Xu J.R."/>
            <person name="Antoniw J."/>
            <person name="Baker S.E."/>
            <person name="Bluhm B.H."/>
            <person name="Breakspear A."/>
            <person name="Brown D.W."/>
            <person name="Butchko R.A."/>
            <person name="Chapman S."/>
            <person name="Coulson R."/>
            <person name="Coutinho P.M."/>
            <person name="Danchin E.G."/>
            <person name="Diener A."/>
            <person name="Gale L.R."/>
            <person name="Gardiner D.M."/>
            <person name="Goff S."/>
            <person name="Hammond-Kosack K.E."/>
            <person name="Hilburn K."/>
            <person name="Hua-Van A."/>
            <person name="Jonkers W."/>
            <person name="Kazan K."/>
            <person name="Kodira C.D."/>
            <person name="Koehrsen M."/>
            <person name="Kumar L."/>
            <person name="Lee Y.H."/>
            <person name="Li L."/>
            <person name="Manners J.M."/>
            <person name="Miranda-Saavedra D."/>
            <person name="Mukherjee M."/>
            <person name="Park G."/>
            <person name="Park J."/>
            <person name="Park S.Y."/>
            <person name="Proctor R.H."/>
            <person name="Regev A."/>
            <person name="Ruiz-Roldan M.C."/>
            <person name="Sain D."/>
            <person name="Sakthikumar S."/>
            <person name="Sykes S."/>
            <person name="Schwartz D.C."/>
            <person name="Turgeon B.G."/>
            <person name="Wapinski I."/>
            <person name="Yoder O."/>
            <person name="Young S."/>
            <person name="Zeng Q."/>
            <person name="Zhou S."/>
            <person name="Galagan J."/>
            <person name="Cuomo C.A."/>
            <person name="Kistler H.C."/>
            <person name="Rep M."/>
        </authorList>
    </citation>
    <scope>GENOME REANNOTATION</scope>
    <source>
        <strain evidence="3">ATCC MYA-4620 / CBS 123657 / FGSC 9075 / NRRL 31084 / PH-1</strain>
        <strain evidence="2">PH-1 / ATCC MYA-4620 / FGSC 9075 / NRRL 31084</strain>
    </source>
</reference>
<accession>A0A098DZZ4</accession>
<evidence type="ECO:0000313" key="3">
    <source>
        <dbReference type="Proteomes" id="UP000070720"/>
    </source>
</evidence>
<proteinExistence type="predicted"/>
<reference evidence="2 3" key="1">
    <citation type="journal article" date="2007" name="Science">
        <title>The Fusarium graminearum genome reveals a link between localized polymorphism and pathogen specialization.</title>
        <authorList>
            <person name="Cuomo C.A."/>
            <person name="Gueldener U."/>
            <person name="Xu J.-R."/>
            <person name="Trail F."/>
            <person name="Turgeon B.G."/>
            <person name="Di Pietro A."/>
            <person name="Walton J.D."/>
            <person name="Ma L.-J."/>
            <person name="Baker S.E."/>
            <person name="Rep M."/>
            <person name="Adam G."/>
            <person name="Antoniw J."/>
            <person name="Baldwin T."/>
            <person name="Calvo S.E."/>
            <person name="Chang Y.-L."/>
            <person name="DeCaprio D."/>
            <person name="Gale L.R."/>
            <person name="Gnerre S."/>
            <person name="Goswami R.S."/>
            <person name="Hammond-Kosack K."/>
            <person name="Harris L.J."/>
            <person name="Hilburn K."/>
            <person name="Kennell J.C."/>
            <person name="Kroken S."/>
            <person name="Magnuson J.K."/>
            <person name="Mannhaupt G."/>
            <person name="Mauceli E.W."/>
            <person name="Mewes H.-W."/>
            <person name="Mitterbauer R."/>
            <person name="Muehlbauer G."/>
            <person name="Muensterkoetter M."/>
            <person name="Nelson D."/>
            <person name="O'Donnell K."/>
            <person name="Ouellet T."/>
            <person name="Qi W."/>
            <person name="Quesneville H."/>
            <person name="Roncero M.I.G."/>
            <person name="Seong K.-Y."/>
            <person name="Tetko I.V."/>
            <person name="Urban M."/>
            <person name="Waalwijk C."/>
            <person name="Ward T.J."/>
            <person name="Yao J."/>
            <person name="Birren B.W."/>
            <person name="Kistler H.C."/>
        </authorList>
    </citation>
    <scope>NUCLEOTIDE SEQUENCE [LARGE SCALE GENOMIC DNA]</scope>
    <source>
        <strain evidence="3">ATCC MYA-4620 / CBS 123657 / FGSC 9075 / NRRL 31084 / PH-1</strain>
        <strain evidence="2">PH-1 / ATCC MYA-4620 / FGSC 9075 / NRRL 31084</strain>
    </source>
</reference>
<dbReference type="InParanoid" id="A0A098DZZ4"/>
<protein>
    <submittedName>
        <fullName evidence="1">Chromosome 3, complete genome</fullName>
    </submittedName>
</protein>
<name>A0A098DZZ4_GIBZE</name>
<organism evidence="1 3">
    <name type="scientific">Gibberella zeae (strain ATCC MYA-4620 / CBS 123657 / FGSC 9075 / NRRL 31084 / PH-1)</name>
    <name type="common">Wheat head blight fungus</name>
    <name type="synonym">Fusarium graminearum</name>
    <dbReference type="NCBI Taxonomy" id="229533"/>
    <lineage>
        <taxon>Eukaryota</taxon>
        <taxon>Fungi</taxon>
        <taxon>Dikarya</taxon>
        <taxon>Ascomycota</taxon>
        <taxon>Pezizomycotina</taxon>
        <taxon>Sordariomycetes</taxon>
        <taxon>Hypocreomycetidae</taxon>
        <taxon>Hypocreales</taxon>
        <taxon>Nectriaceae</taxon>
        <taxon>Fusarium</taxon>
    </lineage>
</organism>
<dbReference type="EMBL" id="HG970334">
    <property type="protein sequence ID" value="CEF87431.1"/>
    <property type="molecule type" value="Genomic_DNA"/>
</dbReference>
<reference evidence="1 3" key="3">
    <citation type="journal article" date="2015" name="BMC Genomics">
        <title>The completed genome sequence of the pathogenic ascomycete fungus Fusarium graminearum.</title>
        <authorList>
            <person name="King R."/>
            <person name="Urban M."/>
            <person name="Hammond-Kosack M.C."/>
            <person name="Hassani-Pak K."/>
            <person name="Hammond-Kosack K.E."/>
        </authorList>
    </citation>
    <scope>NUCLEOTIDE SEQUENCE [LARGE SCALE GENOMIC DNA]</scope>
    <source>
        <strain evidence="3">ATCC MYA-4620 / CBS 123657 / FGSC 9075 / NRRL 31084 / PH-1</strain>
        <strain evidence="1">PH-1</strain>
    </source>
</reference>
<gene>
    <name evidence="1" type="ORF">FGRAMPH1_01T17377</name>
</gene>
<dbReference type="AlphaFoldDB" id="A0A098DZZ4"/>
<dbReference type="EnsemblFungi" id="CEF87431">
    <property type="protein sequence ID" value="CEF87431"/>
    <property type="gene ID" value="FGRRES_15289"/>
</dbReference>
<dbReference type="Proteomes" id="UP000070720">
    <property type="component" value="Chromosome 3"/>
</dbReference>
<reference evidence="2" key="4">
    <citation type="submission" date="2017-01" db="UniProtKB">
        <authorList>
            <consortium name="EnsemblFungi"/>
        </authorList>
    </citation>
    <scope>IDENTIFICATION</scope>
    <source>
        <strain evidence="2">PH-1 / ATCC MYA-4620 / FGSC 9075 / NRRL 31084</strain>
    </source>
</reference>
<accession>A0A0E0SLW8</accession>